<keyword evidence="1" id="KW-0812">Transmembrane</keyword>
<dbReference type="Gene3D" id="2.60.40.10">
    <property type="entry name" value="Immunoglobulins"/>
    <property type="match status" value="1"/>
</dbReference>
<feature type="chain" id="PRO_5008362558" description="Interleukin 13 receptor, alpha 2" evidence="2">
    <location>
        <begin position="24"/>
        <end position="391"/>
    </location>
</feature>
<dbReference type="AlphaFoldDB" id="A0A1A7WTS2"/>
<evidence type="ECO:0000256" key="2">
    <source>
        <dbReference type="SAM" id="SignalP"/>
    </source>
</evidence>
<reference evidence="3" key="2">
    <citation type="submission" date="2016-06" db="EMBL/GenBank/DDBJ databases">
        <title>The genome of a short-lived fish provides insights into sex chromosome evolution and the genetic control of aging.</title>
        <authorList>
            <person name="Reichwald K."/>
            <person name="Felder M."/>
            <person name="Petzold A."/>
            <person name="Koch P."/>
            <person name="Groth M."/>
            <person name="Platzer M."/>
        </authorList>
    </citation>
    <scope>NUCLEOTIDE SEQUENCE</scope>
    <source>
        <tissue evidence="3">Brain</tissue>
    </source>
</reference>
<evidence type="ECO:0000313" key="3">
    <source>
        <dbReference type="EMBL" id="SBP09342.1"/>
    </source>
</evidence>
<dbReference type="InterPro" id="IPR013783">
    <property type="entry name" value="Ig-like_fold"/>
</dbReference>
<dbReference type="EMBL" id="HADW01007942">
    <property type="protein sequence ID" value="SBP09342.1"/>
    <property type="molecule type" value="Transcribed_RNA"/>
</dbReference>
<keyword evidence="2" id="KW-0732">Signal</keyword>
<sequence>MTAAQIIAVLSCASALLVRPCEADHVLPEPTSLDYKWISLFTLNLTWSWNRPKDLPPNCLVEYFIHPIDYKKSNAKTTQTHYSEDYLTEEVPSDWWNVSVQATTSCSGWNGSRPVKKTITRPKKRVELVKDFKCYIDSKSLLNCSWIPGDLSTKVNVSYRYHGEKEEGFKGVQKCAEDKNGRNVCFLKDNTFPPVFVVAESQTGMSSFEAKLVIGVTKLSIKEEEGYLSLAWSPPAVGQACTWTYCVWYKECNVDIPPKCYDIKRNNTKDIPYKKCCEYKIQYNLTTTKHCLKVVSENSNVITYGNTKLCIQTANMVAIVIPIIFCLCVFLSIYCFNRNREIFCQKIPNHAEIKSLMSDITKKPQNGIVMLEPVENTESVTASPKKCLHEV</sequence>
<keyword evidence="1" id="KW-1133">Transmembrane helix</keyword>
<evidence type="ECO:0000256" key="1">
    <source>
        <dbReference type="SAM" id="Phobius"/>
    </source>
</evidence>
<gene>
    <name evidence="3" type="primary">Nfu_g_1_022504</name>
</gene>
<dbReference type="SUPFAM" id="SSF49265">
    <property type="entry name" value="Fibronectin type III"/>
    <property type="match status" value="1"/>
</dbReference>
<accession>A0A1A7WTS2</accession>
<organism evidence="3">
    <name type="scientific">Iconisemion striatum</name>
    <dbReference type="NCBI Taxonomy" id="60296"/>
    <lineage>
        <taxon>Eukaryota</taxon>
        <taxon>Metazoa</taxon>
        <taxon>Chordata</taxon>
        <taxon>Craniata</taxon>
        <taxon>Vertebrata</taxon>
        <taxon>Euteleostomi</taxon>
        <taxon>Actinopterygii</taxon>
        <taxon>Neopterygii</taxon>
        <taxon>Teleostei</taxon>
        <taxon>Neoteleostei</taxon>
        <taxon>Acanthomorphata</taxon>
        <taxon>Ovalentaria</taxon>
        <taxon>Atherinomorphae</taxon>
        <taxon>Cyprinodontiformes</taxon>
        <taxon>Nothobranchiidae</taxon>
        <taxon>Iconisemion</taxon>
    </lineage>
</organism>
<proteinExistence type="predicted"/>
<feature type="transmembrane region" description="Helical" evidence="1">
    <location>
        <begin position="316"/>
        <end position="336"/>
    </location>
</feature>
<evidence type="ECO:0008006" key="4">
    <source>
        <dbReference type="Google" id="ProtNLM"/>
    </source>
</evidence>
<dbReference type="InterPro" id="IPR036116">
    <property type="entry name" value="FN3_sf"/>
</dbReference>
<keyword evidence="1" id="KW-0472">Membrane</keyword>
<protein>
    <recommendedName>
        <fullName evidence="4">Interleukin 13 receptor, alpha 2</fullName>
    </recommendedName>
</protein>
<name>A0A1A7WTS2_9TELE</name>
<reference evidence="3" key="1">
    <citation type="submission" date="2016-05" db="EMBL/GenBank/DDBJ databases">
        <authorList>
            <person name="Lavstsen T."/>
            <person name="Jespersen J.S."/>
        </authorList>
    </citation>
    <scope>NUCLEOTIDE SEQUENCE</scope>
    <source>
        <tissue evidence="3">Brain</tissue>
    </source>
</reference>
<feature type="signal peptide" evidence="2">
    <location>
        <begin position="1"/>
        <end position="23"/>
    </location>
</feature>